<dbReference type="EMBL" id="CAEZTD010000096">
    <property type="protein sequence ID" value="CAB4567736.1"/>
    <property type="molecule type" value="Genomic_DNA"/>
</dbReference>
<evidence type="ECO:0000313" key="1">
    <source>
        <dbReference type="EMBL" id="CAB4567736.1"/>
    </source>
</evidence>
<dbReference type="Pfam" id="PF06089">
    <property type="entry name" value="Asparaginase_II"/>
    <property type="match status" value="1"/>
</dbReference>
<sequence>MSSPESGTFSVGDATELAVLTRSGFIESRHAGSAIVLDGASGDVLFQTGDPFSPVVPRSAMKPFQAVAMLTSGAPLEGEFVALSTASHTGSAEHVRLVAELLEAHGLTEDQLECPVDWPTDRDMVAELTRSSGSAQRRFMNCSGKHAAMLVTCSVNGWPLAGYLEPEHPLQREILSVVEDFTGEPIAASGIDGCGAPVYAMSLAALSRGIHRVGTASHESENPRDRAAAKLRDAVVAHPYVTGGRGEQDTAIVSELGIFAKRGAEGVMVVSAQDGTTVALKILDGNLRAAGIVAVKLLENAGALDTAEVARVSESFGLTVLGGGKPVGELRATV</sequence>
<name>A0A6J6DW68_9ZZZZ</name>
<protein>
    <submittedName>
        <fullName evidence="1">Unannotated protein</fullName>
    </submittedName>
</protein>
<organism evidence="1">
    <name type="scientific">freshwater metagenome</name>
    <dbReference type="NCBI Taxonomy" id="449393"/>
    <lineage>
        <taxon>unclassified sequences</taxon>
        <taxon>metagenomes</taxon>
        <taxon>ecological metagenomes</taxon>
    </lineage>
</organism>
<proteinExistence type="predicted"/>
<dbReference type="AlphaFoldDB" id="A0A6J6DW68"/>
<reference evidence="1" key="1">
    <citation type="submission" date="2020-05" db="EMBL/GenBank/DDBJ databases">
        <authorList>
            <person name="Chiriac C."/>
            <person name="Salcher M."/>
            <person name="Ghai R."/>
            <person name="Kavagutti S V."/>
        </authorList>
    </citation>
    <scope>NUCLEOTIDE SEQUENCE</scope>
</reference>
<dbReference type="PANTHER" id="PTHR42110:SF1">
    <property type="entry name" value="L-ASPARAGINASE, PUTATIVE (AFU_ORTHOLOGUE AFUA_3G11890)-RELATED"/>
    <property type="match status" value="1"/>
</dbReference>
<gene>
    <name evidence="1" type="ORF">UFOPK1591_01127</name>
</gene>
<accession>A0A6J6DW68</accession>
<dbReference type="PANTHER" id="PTHR42110">
    <property type="entry name" value="L-ASPARAGINASE, PUTATIVE (AFU_ORTHOLOGUE AFUA_3G11890)-RELATED"/>
    <property type="match status" value="1"/>
</dbReference>
<dbReference type="InterPro" id="IPR010349">
    <property type="entry name" value="Asparaginase_II"/>
</dbReference>